<keyword evidence="1" id="KW-0378">Hydrolase</keyword>
<dbReference type="Pfam" id="PF08282">
    <property type="entry name" value="Hydrolase_3"/>
    <property type="match status" value="1"/>
</dbReference>
<dbReference type="SUPFAM" id="SSF56784">
    <property type="entry name" value="HAD-like"/>
    <property type="match status" value="1"/>
</dbReference>
<dbReference type="GO" id="GO:0005829">
    <property type="term" value="C:cytosol"/>
    <property type="evidence" value="ECO:0007669"/>
    <property type="project" value="TreeGrafter"/>
</dbReference>
<dbReference type="EMBL" id="DVFK01000070">
    <property type="protein sequence ID" value="HIQ67846.1"/>
    <property type="molecule type" value="Genomic_DNA"/>
</dbReference>
<dbReference type="GO" id="GO:0000287">
    <property type="term" value="F:magnesium ion binding"/>
    <property type="evidence" value="ECO:0007669"/>
    <property type="project" value="TreeGrafter"/>
</dbReference>
<comment type="caution">
    <text evidence="1">The sequence shown here is derived from an EMBL/GenBank/DDBJ whole genome shotgun (WGS) entry which is preliminary data.</text>
</comment>
<dbReference type="PANTHER" id="PTHR10000:SF8">
    <property type="entry name" value="HAD SUPERFAMILY HYDROLASE-LIKE, TYPE 3"/>
    <property type="match status" value="1"/>
</dbReference>
<protein>
    <submittedName>
        <fullName evidence="1">HAD-IIB family hydrolase</fullName>
    </submittedName>
</protein>
<dbReference type="InterPro" id="IPR036412">
    <property type="entry name" value="HAD-like_sf"/>
</dbReference>
<dbReference type="Gene3D" id="3.30.1240.10">
    <property type="match status" value="1"/>
</dbReference>
<evidence type="ECO:0000313" key="1">
    <source>
        <dbReference type="EMBL" id="HIQ67846.1"/>
    </source>
</evidence>
<reference evidence="1" key="2">
    <citation type="journal article" date="2021" name="PeerJ">
        <title>Extensive microbial diversity within the chicken gut microbiome revealed by metagenomics and culture.</title>
        <authorList>
            <person name="Gilroy R."/>
            <person name="Ravi A."/>
            <person name="Getino M."/>
            <person name="Pursley I."/>
            <person name="Horton D.L."/>
            <person name="Alikhan N.F."/>
            <person name="Baker D."/>
            <person name="Gharbi K."/>
            <person name="Hall N."/>
            <person name="Watson M."/>
            <person name="Adriaenssens E.M."/>
            <person name="Foster-Nyarko E."/>
            <person name="Jarju S."/>
            <person name="Secka A."/>
            <person name="Antonio M."/>
            <person name="Oren A."/>
            <person name="Chaudhuri R.R."/>
            <person name="La Ragione R."/>
            <person name="Hildebrand F."/>
            <person name="Pallen M.J."/>
        </authorList>
    </citation>
    <scope>NUCLEOTIDE SEQUENCE</scope>
    <source>
        <strain evidence="1">13361</strain>
    </source>
</reference>
<dbReference type="Gene3D" id="3.40.50.1000">
    <property type="entry name" value="HAD superfamily/HAD-like"/>
    <property type="match status" value="1"/>
</dbReference>
<dbReference type="AlphaFoldDB" id="A0A9D0Z3F0"/>
<evidence type="ECO:0000313" key="2">
    <source>
        <dbReference type="Proteomes" id="UP000886796"/>
    </source>
</evidence>
<gene>
    <name evidence="1" type="ORF">IAB74_05000</name>
</gene>
<name>A0A9D0Z3F0_9FIRM</name>
<sequence>MGLFSKVLLTVDFDRTITAPDSSIPERNLEAIRYFMAEDGAFTVNTGRSVPMFAPYLHAIPHNAPWLLYNGSAAYDEEKLSQLREIPLDRGAFFQALRRKFPELNIEEQGIEGHYTYWENPVFLEFYRQVGAAHRQMVLEENREPFLKVSLFGSPRAYCVADLFEATAEEEAYFSRAVDWLRETYGDKIEVFRAASRIIDIHAKGVSKIASARQLQKALGREILVCVGDAENDLPMLNGADYAFCPADGVVADRFPNVCPCGEGAVAQVIYEKIPEILGINP</sequence>
<dbReference type="InterPro" id="IPR006379">
    <property type="entry name" value="HAD-SF_hydro_IIB"/>
</dbReference>
<proteinExistence type="predicted"/>
<accession>A0A9D0Z3F0</accession>
<organism evidence="1 2">
    <name type="scientific">Candidatus Faecousia excrementigallinarum</name>
    <dbReference type="NCBI Taxonomy" id="2840806"/>
    <lineage>
        <taxon>Bacteria</taxon>
        <taxon>Bacillati</taxon>
        <taxon>Bacillota</taxon>
        <taxon>Clostridia</taxon>
        <taxon>Eubacteriales</taxon>
        <taxon>Oscillospiraceae</taxon>
        <taxon>Faecousia</taxon>
    </lineage>
</organism>
<dbReference type="NCBIfam" id="TIGR01484">
    <property type="entry name" value="HAD-SF-IIB"/>
    <property type="match status" value="1"/>
</dbReference>
<dbReference type="Proteomes" id="UP000886796">
    <property type="component" value="Unassembled WGS sequence"/>
</dbReference>
<dbReference type="InterPro" id="IPR023214">
    <property type="entry name" value="HAD_sf"/>
</dbReference>
<dbReference type="GO" id="GO:0016791">
    <property type="term" value="F:phosphatase activity"/>
    <property type="evidence" value="ECO:0007669"/>
    <property type="project" value="TreeGrafter"/>
</dbReference>
<reference evidence="1" key="1">
    <citation type="submission" date="2020-10" db="EMBL/GenBank/DDBJ databases">
        <authorList>
            <person name="Gilroy R."/>
        </authorList>
    </citation>
    <scope>NUCLEOTIDE SEQUENCE</scope>
    <source>
        <strain evidence="1">13361</strain>
    </source>
</reference>
<dbReference type="PANTHER" id="PTHR10000">
    <property type="entry name" value="PHOSPHOSERINE PHOSPHATASE"/>
    <property type="match status" value="1"/>
</dbReference>